<dbReference type="InterPro" id="IPR025697">
    <property type="entry name" value="CLU_dom"/>
</dbReference>
<protein>
    <recommendedName>
        <fullName evidence="2">Clu domain-containing protein</fullName>
    </recommendedName>
</protein>
<evidence type="ECO:0000256" key="1">
    <source>
        <dbReference type="SAM" id="MobiDB-lite"/>
    </source>
</evidence>
<evidence type="ECO:0000313" key="4">
    <source>
        <dbReference type="Proteomes" id="UP000015354"/>
    </source>
</evidence>
<keyword evidence="4" id="KW-1185">Reference proteome</keyword>
<feature type="compositionally biased region" description="Pro residues" evidence="1">
    <location>
        <begin position="129"/>
        <end position="145"/>
    </location>
</feature>
<feature type="region of interest" description="Disordered" evidence="1">
    <location>
        <begin position="28"/>
        <end position="76"/>
    </location>
</feature>
<feature type="domain" description="Clu" evidence="2">
    <location>
        <begin position="183"/>
        <end position="413"/>
    </location>
</feature>
<sequence>MTSRLDTASISPSDLVSDRNTVADVLVRNPISFHPRPPPRRGDEEPMRESATLTVSLRSRSDTATHAPNENWHMRRGRHTVYAQSPPPLDAHSLGTLDQSLDLSAMSDRSVLEAIGAHVRPHGARPAAPAAPPPPPSPPPPPPPAVRFSAVDVEPHIPFHCSPSRLLRAAPKADAHPRRQRQLPQSHIKAHQAFLKMCQDPIDRTARDWNEEFQFLSANFIHYHTFEKNSSEKMARFTLEFETYAKKLVENYMSAFKPQADAAPGGVAAGPRPSRDRKEGCVRIGNMVLRVWRDAKLGLNFQRCIRAFALCRPGRLYYPLIATFRVFHVSVSVMAIVPLARDRPPVYRGDGGCDPVLHVPLRQQLGCMLDCLNSKRSLYTDENLPGIEIHEGLDGRLYLLNPLGILPPFMSSTGPAVPLRRISHLLKQPEPEPYFPPPMSAYAKDVATIHFQLAQVLNEQTMEARLEELVSALHVSGLNVCLLPMVAAALLATPKEDQEEYTRTLVILTGVEIIARTVRHVMFQEARLHYGSRIPLHQVNVYVARAVGTFVSGASPAAFVDGLLPYMEERFVFDKASREELREALTAVVDSSAEAITMRLTRLCGLQMMRGTVGQVLVCPSHQNLHSFFQSNFSNVASYLTHWCANSSTKVKNNFVRPIKVQSHILNDRVDLAWVEMRQLLLDRAGRSNAPFVESFLWMVGALIAALAGDTSAAMTLIDKARLVVETVPAYMVGAGEHHTVIPRYPYYVMGQVTVLTCSVYVFCIAKKYSEAEQSGTAALRALDKLNSGNYEDLTSLREEVMLAFMEVAAHAESVEKLISIDKLWLKEGRGGAFSPRAARISEILGSLFLENNMYSHAVERFSDCLTITENLLGERSAAAGESLNKLAFAYYRWNVHTYGTVCSCLLHRAEDIMVDAYGRYSPMHLSVVENIITVFIERGWFVAASSRLHAIQNLPARYAVHIPKDHPTLLRARELKARICEDADFQEVAVSIIEFAWIEYRSKHLLKGVWERSVKEVQRVGRAFLARQALQKFAQGALEGDVQNIERLQHLHHILLSSKPLLAACRMYCTWDHNWNGEYQLVRLFGPWWNETEGTETLNTLGDVRARFCKKAEDVVRDVEAGALAPKPVPDCSTSFVVDNIVFTRIPKHSRLDQVQSDLFDFISQELFIPMTAPLSTIVRSSACDFFAEALLPLRHQPEMIFTSDGRAALQNPGATHEVIMGCVNQYRLQPFEAQHIQGVEIVRGADLVGYITNALGIVIDSTDPDPRPLAQPLSQPLAALSHTIVYQCILLCLRDKADKANDLLEQKILSLDAANYNEKPLYTAFLSYTRFIARPEDFSNYQHVFDQIEELGDAGLALVVILIHYMYARTLYRKDFLKDAMQHLLCCFRTIRRTRLHACFAAYIVLECASFLQVVAFACDRRIDDWVLKVVREAITHGEPTMLLFTTCERFVMYHKHFEEAELAEAFVQLRVSRAKEVPPYVLDRITEELSKASEDGSARDANERQKRSALCLSTALHLSKIHRENTKEFAVLLTRYGALLMAMGDLPAAKKTLHQAYAILSAAAPDGPEMIVWRNYSRLLKRRLRERAMDVIRRAVRGWRERRQAEAEMRVAKPEAYKTLQLIRLTRRRNRLTVAESTSRVLIADAQTEDWYQLLRRQHRMRNDAMLRRTYGARLRVYLDKLVSMGEDLLHLAETSKRVMAHLFLELRHAMEADFFVKTHRLSRRGILAEWRDERVKLRLWHVENIESVIRHQYVCSHNKFIAKCIDAEQNLWRGIIVARQKQVKLHLGRYFSKKRAKPKKPHLEGKAIELDEERQRDKLLDTEEEAFRLIVEGFTFGPEVYSEEEYDP</sequence>
<reference evidence="3 4" key="1">
    <citation type="journal article" date="2013" name="PLoS ONE">
        <title>Predicting the Proteins of Angomonas deanei, Strigomonas culicis and Their Respective Endosymbionts Reveals New Aspects of the Trypanosomatidae Family.</title>
        <authorList>
            <person name="Motta M.C."/>
            <person name="Martins A.C."/>
            <person name="de Souza S.S."/>
            <person name="Catta-Preta C.M."/>
            <person name="Silva R."/>
            <person name="Klein C.C."/>
            <person name="de Almeida L.G."/>
            <person name="de Lima Cunha O."/>
            <person name="Ciapina L.P."/>
            <person name="Brocchi M."/>
            <person name="Colabardini A.C."/>
            <person name="de Araujo Lima B."/>
            <person name="Machado C.R."/>
            <person name="de Almeida Soares C.M."/>
            <person name="Probst C.M."/>
            <person name="de Menezes C.B."/>
            <person name="Thompson C.E."/>
            <person name="Bartholomeu D.C."/>
            <person name="Gradia D.F."/>
            <person name="Pavoni D.P."/>
            <person name="Grisard E.C."/>
            <person name="Fantinatti-Garboggini F."/>
            <person name="Marchini F.K."/>
            <person name="Rodrigues-Luiz G.F."/>
            <person name="Wagner G."/>
            <person name="Goldman G.H."/>
            <person name="Fietto J.L."/>
            <person name="Elias M.C."/>
            <person name="Goldman M.H."/>
            <person name="Sagot M.F."/>
            <person name="Pereira M."/>
            <person name="Stoco P.H."/>
            <person name="de Mendonca-Neto R.P."/>
            <person name="Teixeira S.M."/>
            <person name="Maciel T.E."/>
            <person name="de Oliveira Mendes T.A."/>
            <person name="Urmenyi T.P."/>
            <person name="de Souza W."/>
            <person name="Schenkman S."/>
            <person name="de Vasconcelos A.T."/>
        </authorList>
    </citation>
    <scope>NUCLEOTIDE SEQUENCE [LARGE SCALE GENOMIC DNA]</scope>
</reference>
<gene>
    <name evidence="3" type="ORF">STCU_04918</name>
</gene>
<feature type="compositionally biased region" description="Polar residues" evidence="1">
    <location>
        <begin position="51"/>
        <end position="68"/>
    </location>
</feature>
<dbReference type="PROSITE" id="PS50096">
    <property type="entry name" value="IQ"/>
    <property type="match status" value="1"/>
</dbReference>
<dbReference type="InterPro" id="IPR011990">
    <property type="entry name" value="TPR-like_helical_dom_sf"/>
</dbReference>
<evidence type="ECO:0000313" key="3">
    <source>
        <dbReference type="EMBL" id="EPY28713.1"/>
    </source>
</evidence>
<comment type="caution">
    <text evidence="3">The sequence shown here is derived from an EMBL/GenBank/DDBJ whole genome shotgun (WGS) entry which is preliminary data.</text>
</comment>
<feature type="region of interest" description="Disordered" evidence="1">
    <location>
        <begin position="121"/>
        <end position="147"/>
    </location>
</feature>
<evidence type="ECO:0000259" key="2">
    <source>
        <dbReference type="PROSITE" id="PS51823"/>
    </source>
</evidence>
<dbReference type="OrthoDB" id="271152at2759"/>
<organism evidence="3 4">
    <name type="scientific">Strigomonas culicis</name>
    <dbReference type="NCBI Taxonomy" id="28005"/>
    <lineage>
        <taxon>Eukaryota</taxon>
        <taxon>Discoba</taxon>
        <taxon>Euglenozoa</taxon>
        <taxon>Kinetoplastea</taxon>
        <taxon>Metakinetoplastina</taxon>
        <taxon>Trypanosomatida</taxon>
        <taxon>Trypanosomatidae</taxon>
        <taxon>Strigomonadinae</taxon>
        <taxon>Strigomonas</taxon>
    </lineage>
</organism>
<dbReference type="Gene3D" id="1.25.40.10">
    <property type="entry name" value="Tetratricopeptide repeat domain"/>
    <property type="match status" value="1"/>
</dbReference>
<dbReference type="Proteomes" id="UP000015354">
    <property type="component" value="Unassembled WGS sequence"/>
</dbReference>
<dbReference type="EMBL" id="ATMH01004918">
    <property type="protein sequence ID" value="EPY28713.1"/>
    <property type="molecule type" value="Genomic_DNA"/>
</dbReference>
<proteinExistence type="predicted"/>
<accession>S9UIE3</accession>
<dbReference type="PROSITE" id="PS51823">
    <property type="entry name" value="CLU"/>
    <property type="match status" value="1"/>
</dbReference>
<name>S9UIE3_9TRYP</name>